<dbReference type="AlphaFoldDB" id="E6WYZ8"/>
<protein>
    <recommendedName>
        <fullName evidence="4">Uracil-DNA glycosylase</fullName>
        <ecNumber evidence="3">3.2.2.27</ecNumber>
    </recommendedName>
</protein>
<reference evidence="9 10" key="1">
    <citation type="journal article" date="2011" name="Stand. Genomic Sci.">
        <title>Complete genome sequence of Nitratifractor salsuginis type strain (E9I37-1).</title>
        <authorList>
            <person name="Anderson I."/>
            <person name="Sikorski J."/>
            <person name="Zeytun A."/>
            <person name="Nolan M."/>
            <person name="Lapidus A."/>
            <person name="Lucas S."/>
            <person name="Hammon N."/>
            <person name="Deshpande S."/>
            <person name="Cheng J.F."/>
            <person name="Tapia R."/>
            <person name="Han C."/>
            <person name="Goodwin L."/>
            <person name="Pitluck S."/>
            <person name="Liolios K."/>
            <person name="Pagani I."/>
            <person name="Ivanova N."/>
            <person name="Huntemann M."/>
            <person name="Mavromatis K."/>
            <person name="Ovchinikova G."/>
            <person name="Pati A."/>
            <person name="Chen A."/>
            <person name="Palaniappan K."/>
            <person name="Land M."/>
            <person name="Hauser L."/>
            <person name="Brambilla E.M."/>
            <person name="Ngatchou-Djao O.D."/>
            <person name="Rohde M."/>
            <person name="Tindall B.J."/>
            <person name="Goker M."/>
            <person name="Detter J.C."/>
            <person name="Woyke T."/>
            <person name="Bristow J."/>
            <person name="Eisen J.A."/>
            <person name="Markowitz V."/>
            <person name="Hugenholtz P."/>
            <person name="Klenk H.P."/>
            <person name="Kyrpides N.C."/>
        </authorList>
    </citation>
    <scope>NUCLEOTIDE SEQUENCE [LARGE SCALE GENOMIC DNA]</scope>
    <source>
        <strain evidence="10">DSM 16511 / JCM 12458 / E9I37-1</strain>
    </source>
</reference>
<evidence type="ECO:0000256" key="3">
    <source>
        <dbReference type="ARBA" id="ARBA00012030"/>
    </source>
</evidence>
<organism evidence="9 10">
    <name type="scientific">Nitratifractor salsuginis (strain DSM 16511 / JCM 12458 / E9I37-1)</name>
    <dbReference type="NCBI Taxonomy" id="749222"/>
    <lineage>
        <taxon>Bacteria</taxon>
        <taxon>Pseudomonadati</taxon>
        <taxon>Campylobacterota</taxon>
        <taxon>Epsilonproteobacteria</taxon>
        <taxon>Campylobacterales</taxon>
        <taxon>Sulfurovaceae</taxon>
        <taxon>Nitratifractor</taxon>
    </lineage>
</organism>
<dbReference type="KEGG" id="nsa:Nitsa_0175"/>
<proteinExistence type="evidence at protein level"/>
<dbReference type="CDD" id="cd19373">
    <property type="entry name" value="UDG-F1_NsUNG-like"/>
    <property type="match status" value="1"/>
</dbReference>
<evidence type="ECO:0007829" key="11">
    <source>
        <dbReference type="PDB" id="5X3G"/>
    </source>
</evidence>
<keyword evidence="5" id="KW-0227">DNA damage</keyword>
<reference evidence="10" key="2">
    <citation type="submission" date="2011-01" db="EMBL/GenBank/DDBJ databases">
        <title>The complete genome of Nitratifractor salsuginis DSM 16511.</title>
        <authorList>
            <consortium name="US DOE Joint Genome Institute (JGI-PGF)"/>
            <person name="Lucas S."/>
            <person name="Copeland A."/>
            <person name="Lapidus A."/>
            <person name="Bruce D."/>
            <person name="Goodwin L."/>
            <person name="Pitluck S."/>
            <person name="Kyrpides N."/>
            <person name="Mavromatis K."/>
            <person name="Ivanova N."/>
            <person name="Mikhailova N."/>
            <person name="Zeytun A."/>
            <person name="Detter J.C."/>
            <person name="Tapia R."/>
            <person name="Han C."/>
            <person name="Land M."/>
            <person name="Hauser L."/>
            <person name="Markowitz V."/>
            <person name="Cheng J.-F."/>
            <person name="Hugenholtz P."/>
            <person name="Woyke T."/>
            <person name="Wu D."/>
            <person name="Tindall B."/>
            <person name="Schuetze A."/>
            <person name="Brambilla E."/>
            <person name="Klenk H.-P."/>
            <person name="Eisen J.A."/>
        </authorList>
    </citation>
    <scope>NUCLEOTIDE SEQUENCE [LARGE SCALE GENOMIC DNA]</scope>
    <source>
        <strain evidence="10">DSM 16511 / JCM 12458 / E9I37-1</strain>
    </source>
</reference>
<evidence type="ECO:0000256" key="2">
    <source>
        <dbReference type="ARBA" id="ARBA00002631"/>
    </source>
</evidence>
<accession>E6WYZ8</accession>
<evidence type="ECO:0000256" key="6">
    <source>
        <dbReference type="ARBA" id="ARBA00022801"/>
    </source>
</evidence>
<evidence type="ECO:0000256" key="5">
    <source>
        <dbReference type="ARBA" id="ARBA00022763"/>
    </source>
</evidence>
<feature type="domain" description="Uracil-DNA glycosylase-like" evidence="8">
    <location>
        <begin position="67"/>
        <end position="231"/>
    </location>
</feature>
<dbReference type="PDB" id="5X3G">
    <property type="method" value="X-ray"/>
    <property type="resolution" value="2.02 A"/>
    <property type="chains" value="A=1-255"/>
</dbReference>
<evidence type="ECO:0000256" key="7">
    <source>
        <dbReference type="ARBA" id="ARBA00023204"/>
    </source>
</evidence>
<dbReference type="EC" id="3.2.2.27" evidence="3"/>
<dbReference type="PANTHER" id="PTHR11264">
    <property type="entry name" value="URACIL-DNA GLYCOSYLASE"/>
    <property type="match status" value="1"/>
</dbReference>
<reference evidence="11 12" key="3">
    <citation type="journal article" date="2017" name="FEBS J.">
        <title>An unconventional family 1 uracil DNA glycosylase in Nitratifractorsalsuginis.</title>
        <authorList>
            <person name="Li J."/>
            <person name="Chen R."/>
            <person name="Yang Y."/>
            <person name="Zhang Z."/>
            <person name="Fang G.C."/>
            <person name="Xie W."/>
            <person name="Cao W."/>
        </authorList>
    </citation>
    <scope>X-RAY CRYSTALLOGRAPHY (2.02 ANGSTROMS)</scope>
</reference>
<comment type="function">
    <text evidence="2">Excises uracil residues from the DNA which can arise as a result of misincorporation of dUMP residues by DNA polymerase or due to deamination of cytosine.</text>
</comment>
<evidence type="ECO:0000259" key="8">
    <source>
        <dbReference type="Pfam" id="PF03167"/>
    </source>
</evidence>
<dbReference type="Gene3D" id="3.40.470.10">
    <property type="entry name" value="Uracil-DNA glycosylase-like domain"/>
    <property type="match status" value="1"/>
</dbReference>
<evidence type="ECO:0000256" key="1">
    <source>
        <dbReference type="ARBA" id="ARBA00001400"/>
    </source>
</evidence>
<keyword evidence="6" id="KW-0378">Hydrolase</keyword>
<gene>
    <name evidence="9" type="ordered locus">Nitsa_0175</name>
</gene>
<dbReference type="InterPro" id="IPR002043">
    <property type="entry name" value="UDG_fam1"/>
</dbReference>
<dbReference type="PANTHER" id="PTHR11264:SF8">
    <property type="entry name" value="URACIL-DNA GLYCOSYLASE-LIKE DOMAIN-CONTAINING PROTEIN"/>
    <property type="match status" value="1"/>
</dbReference>
<evidence type="ECO:0007829" key="12">
    <source>
        <dbReference type="PDB" id="5X3H"/>
    </source>
</evidence>
<sequence length="255" mass="29395">MTNNKYTNRPIHQLQELLRLNGVDEEWEPILLPALMTLEDSYLEWMAAGEGYIPPRDRLLAAFSTLRPNEVRYILFGQDPYPRPESAIGYAFIDGRVREIFSPRGLSREVNRATSLRNFIKMALVARGSLDPRDTSQEAIAALDKTLLVSQMRELRENFERSGVLLLNMALLFTSKEESRRHIRAWRAFIEKLLEGFEAYGPTLILFGAHAREVQKLKSARGLPQVALEHPYNHTFIVNEKAWELFGPMDLLLKR</sequence>
<dbReference type="EMBL" id="CP002452">
    <property type="protein sequence ID" value="ADV45448.1"/>
    <property type="molecule type" value="Genomic_DNA"/>
</dbReference>
<dbReference type="STRING" id="749222.Nitsa_0175"/>
<keyword evidence="11 12" id="KW-0002">3D-structure</keyword>
<evidence type="ECO:0000313" key="10">
    <source>
        <dbReference type="Proteomes" id="UP000008633"/>
    </source>
</evidence>
<dbReference type="Pfam" id="PF03167">
    <property type="entry name" value="UDG"/>
    <property type="match status" value="1"/>
</dbReference>
<dbReference type="InterPro" id="IPR005122">
    <property type="entry name" value="Uracil-DNA_glycosylase-like"/>
</dbReference>
<keyword evidence="7" id="KW-0234">DNA repair</keyword>
<dbReference type="GO" id="GO:0097510">
    <property type="term" value="P:base-excision repair, AP site formation via deaminated base removal"/>
    <property type="evidence" value="ECO:0007669"/>
    <property type="project" value="TreeGrafter"/>
</dbReference>
<evidence type="ECO:0000313" key="9">
    <source>
        <dbReference type="EMBL" id="ADV45448.1"/>
    </source>
</evidence>
<dbReference type="InterPro" id="IPR036895">
    <property type="entry name" value="Uracil-DNA_glycosylase-like_sf"/>
</dbReference>
<comment type="catalytic activity">
    <reaction evidence="1">
        <text>Hydrolyzes single-stranded DNA or mismatched double-stranded DNA and polynucleotides, releasing free uracil.</text>
        <dbReference type="EC" id="3.2.2.27"/>
    </reaction>
</comment>
<dbReference type="SUPFAM" id="SSF52141">
    <property type="entry name" value="Uracil-DNA glycosylase-like"/>
    <property type="match status" value="1"/>
</dbReference>
<dbReference type="PDBsum" id="5X3H"/>
<dbReference type="PDBsum" id="5X3G"/>
<dbReference type="HOGENOM" id="CLU_1064928_0_0_7"/>
<dbReference type="PDB" id="5X3H">
    <property type="method" value="X-ray"/>
    <property type="resolution" value="2.50 A"/>
    <property type="chains" value="A/B=1-255"/>
</dbReference>
<keyword evidence="10" id="KW-1185">Reference proteome</keyword>
<dbReference type="GO" id="GO:0004844">
    <property type="term" value="F:uracil DNA N-glycosylase activity"/>
    <property type="evidence" value="ECO:0007669"/>
    <property type="project" value="UniProtKB-EC"/>
</dbReference>
<dbReference type="eggNOG" id="COG0692">
    <property type="taxonomic scope" value="Bacteria"/>
</dbReference>
<dbReference type="SMR" id="E6WYZ8"/>
<dbReference type="Proteomes" id="UP000008633">
    <property type="component" value="Chromosome"/>
</dbReference>
<evidence type="ECO:0000256" key="4">
    <source>
        <dbReference type="ARBA" id="ARBA00018429"/>
    </source>
</evidence>
<name>E6WYZ8_NITSE</name>